<reference evidence="13" key="1">
    <citation type="submission" date="2021-05" db="EMBL/GenBank/DDBJ databases">
        <title>Mitochondrial genomes within bark lice (Insecta: Psocodea: Psocomorpha) reveal novel gene rearrangements containing phylogenetic signal.</title>
        <authorList>
            <person name="Saenz Manchola O.F."/>
            <person name="Virrueta Herrera S."/>
            <person name="D'alessio L.M."/>
            <person name="Yoshizawa K."/>
            <person name="Garcia Aldrete A.N."/>
            <person name="Johnson K.P."/>
        </authorList>
    </citation>
    <scope>NUCLEOTIDE SEQUENCE</scope>
</reference>
<comment type="subcellular location">
    <subcellularLocation>
        <location evidence="1 12">Mitochondrion membrane</location>
        <topology evidence="1 12">Single-pass membrane protein</topology>
    </subcellularLocation>
</comment>
<keyword evidence="11" id="KW-0472">Membrane</keyword>
<keyword evidence="9 12" id="KW-0406">Ion transport</keyword>
<evidence type="ECO:0000256" key="10">
    <source>
        <dbReference type="ARBA" id="ARBA00023128"/>
    </source>
</evidence>
<keyword evidence="6 12" id="KW-0812">Transmembrane</keyword>
<evidence type="ECO:0000256" key="6">
    <source>
        <dbReference type="ARBA" id="ARBA00022692"/>
    </source>
</evidence>
<dbReference type="Pfam" id="PF00895">
    <property type="entry name" value="ATP-synt_8"/>
    <property type="match status" value="1"/>
</dbReference>
<sequence>MPQMNPMMWLFLFLMFIIIFLMVNPLIFFSKNYNISSSSLKSSFKLNTWKW</sequence>
<dbReference type="EMBL" id="MZ274204">
    <property type="protein sequence ID" value="UGS80454.1"/>
    <property type="molecule type" value="Genomic_DNA"/>
</dbReference>
<evidence type="ECO:0000313" key="13">
    <source>
        <dbReference type="EMBL" id="UGS80454.1"/>
    </source>
</evidence>
<proteinExistence type="inferred from homology"/>
<name>A0A8K1ZG04_9NEOP</name>
<comment type="similarity">
    <text evidence="2 12">Belongs to the ATPase protein 8 family.</text>
</comment>
<comment type="subunit">
    <text evidence="3">F-type ATPases have 2 components, CF(1) - the catalytic core - and CF(0) - the membrane proton channel.</text>
</comment>
<evidence type="ECO:0000256" key="2">
    <source>
        <dbReference type="ARBA" id="ARBA00008892"/>
    </source>
</evidence>
<evidence type="ECO:0000256" key="1">
    <source>
        <dbReference type="ARBA" id="ARBA00004304"/>
    </source>
</evidence>
<evidence type="ECO:0000256" key="11">
    <source>
        <dbReference type="ARBA" id="ARBA00023136"/>
    </source>
</evidence>
<dbReference type="GO" id="GO:0031966">
    <property type="term" value="C:mitochondrial membrane"/>
    <property type="evidence" value="ECO:0007669"/>
    <property type="project" value="UniProtKB-SubCell"/>
</dbReference>
<evidence type="ECO:0000256" key="12">
    <source>
        <dbReference type="RuleBase" id="RU003661"/>
    </source>
</evidence>
<evidence type="ECO:0000256" key="4">
    <source>
        <dbReference type="ARBA" id="ARBA00022448"/>
    </source>
</evidence>
<keyword evidence="7 12" id="KW-0375">Hydrogen ion transport</keyword>
<gene>
    <name evidence="13" type="primary">ATP8</name>
</gene>
<dbReference type="InterPro" id="IPR001421">
    <property type="entry name" value="ATP8_metazoa"/>
</dbReference>
<keyword evidence="8" id="KW-1133">Transmembrane helix</keyword>
<keyword evidence="10 12" id="KW-0496">Mitochondrion</keyword>
<protein>
    <recommendedName>
        <fullName evidence="12">ATP synthase complex subunit 8</fullName>
    </recommendedName>
</protein>
<evidence type="ECO:0000256" key="7">
    <source>
        <dbReference type="ARBA" id="ARBA00022781"/>
    </source>
</evidence>
<geneLocation type="mitochondrion" evidence="13"/>
<evidence type="ECO:0000256" key="9">
    <source>
        <dbReference type="ARBA" id="ARBA00023065"/>
    </source>
</evidence>
<keyword evidence="4 12" id="KW-0813">Transport</keyword>
<dbReference type="GO" id="GO:0015986">
    <property type="term" value="P:proton motive force-driven ATP synthesis"/>
    <property type="evidence" value="ECO:0007669"/>
    <property type="project" value="InterPro"/>
</dbReference>
<evidence type="ECO:0000256" key="8">
    <source>
        <dbReference type="ARBA" id="ARBA00022989"/>
    </source>
</evidence>
<accession>A0A8K1ZG04</accession>
<dbReference type="GO" id="GO:0015078">
    <property type="term" value="F:proton transmembrane transporter activity"/>
    <property type="evidence" value="ECO:0007669"/>
    <property type="project" value="InterPro"/>
</dbReference>
<keyword evidence="5 12" id="KW-0138">CF(0)</keyword>
<dbReference type="AlphaFoldDB" id="A0A8K1ZG04"/>
<dbReference type="GO" id="GO:0045259">
    <property type="term" value="C:proton-transporting ATP synthase complex"/>
    <property type="evidence" value="ECO:0007669"/>
    <property type="project" value="UniProtKB-KW"/>
</dbReference>
<organism evidence="13">
    <name type="scientific">Lachesilla sp. LaspMLY</name>
    <dbReference type="NCBI Taxonomy" id="2597020"/>
    <lineage>
        <taxon>Eukaryota</taxon>
        <taxon>Metazoa</taxon>
        <taxon>Ecdysozoa</taxon>
        <taxon>Arthropoda</taxon>
        <taxon>Hexapoda</taxon>
        <taxon>Insecta</taxon>
        <taxon>Pterygota</taxon>
        <taxon>Neoptera</taxon>
        <taxon>Paraneoptera</taxon>
        <taxon>Psocodea</taxon>
        <taxon>Psocomorpha</taxon>
        <taxon>Homilopsocidea</taxon>
        <taxon>Lachesilloidea</taxon>
        <taxon>Lachesillidae</taxon>
        <taxon>Lachesilla</taxon>
    </lineage>
</organism>
<evidence type="ECO:0000256" key="5">
    <source>
        <dbReference type="ARBA" id="ARBA00022547"/>
    </source>
</evidence>
<evidence type="ECO:0000256" key="3">
    <source>
        <dbReference type="ARBA" id="ARBA00011291"/>
    </source>
</evidence>